<feature type="compositionally biased region" description="Basic and acidic residues" evidence="1">
    <location>
        <begin position="890"/>
        <end position="903"/>
    </location>
</feature>
<feature type="region of interest" description="Disordered" evidence="1">
    <location>
        <begin position="674"/>
        <end position="746"/>
    </location>
</feature>
<feature type="compositionally biased region" description="Basic and acidic residues" evidence="1">
    <location>
        <begin position="447"/>
        <end position="474"/>
    </location>
</feature>
<dbReference type="OrthoDB" id="5382102at2759"/>
<feature type="compositionally biased region" description="Basic and acidic residues" evidence="1">
    <location>
        <begin position="1380"/>
        <end position="1390"/>
    </location>
</feature>
<name>A0A0G2DWR4_PHACM</name>
<feature type="compositionally biased region" description="Polar residues" evidence="1">
    <location>
        <begin position="1506"/>
        <end position="1529"/>
    </location>
</feature>
<feature type="region of interest" description="Disordered" evidence="1">
    <location>
        <begin position="870"/>
        <end position="904"/>
    </location>
</feature>
<feature type="region of interest" description="Disordered" evidence="1">
    <location>
        <begin position="788"/>
        <end position="828"/>
    </location>
</feature>
<feature type="compositionally biased region" description="Low complexity" evidence="1">
    <location>
        <begin position="587"/>
        <end position="600"/>
    </location>
</feature>
<feature type="region of interest" description="Disordered" evidence="1">
    <location>
        <begin position="1273"/>
        <end position="1738"/>
    </location>
</feature>
<proteinExistence type="predicted"/>
<feature type="region of interest" description="Disordered" evidence="1">
    <location>
        <begin position="220"/>
        <end position="354"/>
    </location>
</feature>
<reference evidence="2 3" key="2">
    <citation type="submission" date="2015-05" db="EMBL/GenBank/DDBJ databases">
        <authorList>
            <person name="Morales-Cruz A."/>
            <person name="Amrine K.C."/>
            <person name="Cantu D."/>
        </authorList>
    </citation>
    <scope>NUCLEOTIDE SEQUENCE [LARGE SCALE GENOMIC DNA]</scope>
    <source>
        <strain evidence="2">UCRPC4</strain>
    </source>
</reference>
<feature type="compositionally biased region" description="Polar residues" evidence="1">
    <location>
        <begin position="345"/>
        <end position="354"/>
    </location>
</feature>
<accession>A0A0G2DWR4</accession>
<feature type="region of interest" description="Disordered" evidence="1">
    <location>
        <begin position="915"/>
        <end position="934"/>
    </location>
</feature>
<feature type="compositionally biased region" description="Basic and acidic residues" evidence="1">
    <location>
        <begin position="1357"/>
        <end position="1371"/>
    </location>
</feature>
<dbReference type="PANTHER" id="PTHR42105:SF1">
    <property type="entry name" value="TRANSALDOLASE"/>
    <property type="match status" value="1"/>
</dbReference>
<feature type="compositionally biased region" description="Basic and acidic residues" evidence="1">
    <location>
        <begin position="416"/>
        <end position="434"/>
    </location>
</feature>
<feature type="region of interest" description="Disordered" evidence="1">
    <location>
        <begin position="394"/>
        <end position="484"/>
    </location>
</feature>
<feature type="compositionally biased region" description="Low complexity" evidence="1">
    <location>
        <begin position="322"/>
        <end position="333"/>
    </location>
</feature>
<feature type="region of interest" description="Disordered" evidence="1">
    <location>
        <begin position="498"/>
        <end position="642"/>
    </location>
</feature>
<reference evidence="2 3" key="1">
    <citation type="submission" date="2015-05" db="EMBL/GenBank/DDBJ databases">
        <title>Distinctive expansion of gene families associated with plant cell wall degradation and secondary metabolism in the genomes of grapevine trunk pathogens.</title>
        <authorList>
            <person name="Lawrence D.P."/>
            <person name="Travadon R."/>
            <person name="Rolshausen P.E."/>
            <person name="Baumgartner K."/>
        </authorList>
    </citation>
    <scope>NUCLEOTIDE SEQUENCE [LARGE SCALE GENOMIC DNA]</scope>
    <source>
        <strain evidence="2">UCRPC4</strain>
    </source>
</reference>
<organism evidence="2 3">
    <name type="scientific">Phaeomoniella chlamydospora</name>
    <name type="common">Phaeoacremonium chlamydosporum</name>
    <dbReference type="NCBI Taxonomy" id="158046"/>
    <lineage>
        <taxon>Eukaryota</taxon>
        <taxon>Fungi</taxon>
        <taxon>Dikarya</taxon>
        <taxon>Ascomycota</taxon>
        <taxon>Pezizomycotina</taxon>
        <taxon>Eurotiomycetes</taxon>
        <taxon>Chaetothyriomycetidae</taxon>
        <taxon>Phaeomoniellales</taxon>
        <taxon>Phaeomoniellaceae</taxon>
        <taxon>Phaeomoniella</taxon>
    </lineage>
</organism>
<protein>
    <recommendedName>
        <fullName evidence="4">Transaldolase</fullName>
    </recommendedName>
</protein>
<feature type="compositionally biased region" description="Basic and acidic residues" evidence="1">
    <location>
        <begin position="289"/>
        <end position="304"/>
    </location>
</feature>
<feature type="compositionally biased region" description="Polar residues" evidence="1">
    <location>
        <begin position="1307"/>
        <end position="1328"/>
    </location>
</feature>
<feature type="compositionally biased region" description="Low complexity" evidence="1">
    <location>
        <begin position="1429"/>
        <end position="1441"/>
    </location>
</feature>
<feature type="region of interest" description="Disordered" evidence="1">
    <location>
        <begin position="193"/>
        <end position="212"/>
    </location>
</feature>
<feature type="region of interest" description="Disordered" evidence="1">
    <location>
        <begin position="753"/>
        <end position="772"/>
    </location>
</feature>
<feature type="region of interest" description="Disordered" evidence="1">
    <location>
        <begin position="1206"/>
        <end position="1235"/>
    </location>
</feature>
<feature type="compositionally biased region" description="Polar residues" evidence="1">
    <location>
        <begin position="555"/>
        <end position="572"/>
    </location>
</feature>
<feature type="region of interest" description="Disordered" evidence="1">
    <location>
        <begin position="1"/>
        <end position="74"/>
    </location>
</feature>
<sequence>MGVDTRKPILPAPTDSSTLESNAESVVDTDLATDLSRATDKTSYSIPEDGRPITINTGKRTDKGIGKLKKGGHQSQTSLLIEYFEGGKDTSDVKARPSIRVKVTPSSKSRKPKEHNHLLVTETGSARVPSLTRRISLGTSDSALGENRSSSSVNLVTDDPTRHRRDPSVEVELLPRSDLSGSSVSKEARFIVPDSDVSSMPPDSMLEGAGPAAARATAGAAVAAATHRRERSRSLSPDDIALEKETLKAPSRRRSRSLSRERLITQKAMEKLGQRSQQSPTSHKHRSSRERSISKDYLEGEVRSPRRRRHREEDSVVTGTDSNLTANSASLLSPNRKSGDAYSFRSGTSKSSINNPKLLETVEDAIRRLILPELRDLKKDQKVEKNRRIFEHDDDSLASGSSISRESPRRRVSKRSTAEGKPRVVLQKDSKDSELSSGGRRRKHRKDYGYESPSERSYSRRESGDSTILDEEKSHRRRKDHRIRDAAAGALAGGALTAAALKSHDSKSGDKERRRKRRSKSRSSRSASIAESEEIFHKHDVPPMPMRSEVDTELTRSSLLSEQTASTMTPTQKEVRNVVRGSPMEVRSPAATTPSRSSASLQQGLGTRHGNVSKGDLSLHTRTESEVDIQSPEDSRNHRLEESTLAGVAGGLGGVVGHDILDDEERVRRYEQNLHQQHPIRKGLSPIQSVASYRDDASEPNRESVLYRHSLESSSSLGKHPPLQEERSYDSFSSANSSGLAKKRPLGVTLENRSEVMGQHADRFDGHSGDERSLDDWYDEQHRENDKYRHSYNSSDPRLNSRRTTTYTEDSLDAPYSDKTGAGQQVSRGAANNAELVDIPQGVESAVASLYEPSLVGGGSVQLSRDSFTESLDREALSPKPLNYGNRDSGTTDKRSPLRHEVSPEDEEIFLQQRARVHSPPQSVTRSIDGKDLAPQMGTSALPDANEPMPEIGHGLDSPESEITTNPSVIQGPIGGISHENREHWPYDPTPPHSKADLMSPRSDNAGISATEAALAAGALGAGLGAAAAAHGSGHDKDRVEAYNNSYDPKLAYDPNRDSYMSSQMPGSPGVQDEGYISGKPPSISAETPELKANDKAITGDDPFVGHNRHLSGGFSHGMRSPLYDSATGQGIDRIQSKDIVALMDHLTVRDAQRNARDTEILVTLVRTAAEMRTSFLDMKQFIRDQDDWIMDTADRQHEKTVQRVIGGPRPQPLGTPRFPKPKAAEDTEDSSMKRRNIFKRALQGLGSKNTNELQNIEAMLTQLLDEVEGLRAAQEGRPPVRGTDSLESGAHTRGTMDEGYEPEGQAGTSSTGGDRSGFLSVNSSRQGNGYGPRRTSENQNRVSTVMEGDEEVEEELAPHEQDILEQHMTNEDSLLTPTKEMRDSREHIRGSSVPLATPPRKPIPVSGALSNENTPRMSDDGKRKHKSSSSSFFPKISRWSKTTASSVGDTFRSSMQSKKDRPYSHVSRSGSDLEGDYGYDPTADDRIRSNTSFNRQENRPPSPLVPSQISDNPKYQAHRNSLNLQHPQPRQGPTGRYQHHLETQADIYSPQSPTASEAEHWASIGEPRLLPTAMDGTRQVESYENRPNGRVSPLSDVYSESSSAMMELGEEEARRSASTLGSGYANPGPPRPPKVRDDGPLIPDRPPKIAMSPVPAATRQPTYADHVAAQRGSSLSPAGPTAVRKPSGPRPITSSGQYSPGGRLASREASTPPGIKKTRFRGSPNHIESSSEGSLNY</sequence>
<feature type="compositionally biased region" description="Polar residues" evidence="1">
    <location>
        <begin position="1442"/>
        <end position="1457"/>
    </location>
</feature>
<feature type="region of interest" description="Disordered" evidence="1">
    <location>
        <begin position="91"/>
        <end position="187"/>
    </location>
</feature>
<feature type="compositionally biased region" description="Polar residues" evidence="1">
    <location>
        <begin position="137"/>
        <end position="155"/>
    </location>
</feature>
<feature type="compositionally biased region" description="Basic and acidic residues" evidence="1">
    <location>
        <begin position="258"/>
        <end position="273"/>
    </location>
</feature>
<feature type="compositionally biased region" description="Basic and acidic residues" evidence="1">
    <location>
        <begin position="693"/>
        <end position="711"/>
    </location>
</feature>
<feature type="compositionally biased region" description="Polar residues" evidence="1">
    <location>
        <begin position="1727"/>
        <end position="1738"/>
    </location>
</feature>
<evidence type="ECO:0000313" key="2">
    <source>
        <dbReference type="EMBL" id="KKY14596.1"/>
    </source>
</evidence>
<feature type="compositionally biased region" description="Polar residues" evidence="1">
    <location>
        <begin position="730"/>
        <end position="739"/>
    </location>
</feature>
<dbReference type="EMBL" id="LCWF01000219">
    <property type="protein sequence ID" value="KKY14596.1"/>
    <property type="molecule type" value="Genomic_DNA"/>
</dbReference>
<evidence type="ECO:0000313" key="3">
    <source>
        <dbReference type="Proteomes" id="UP000053317"/>
    </source>
</evidence>
<comment type="caution">
    <text evidence="2">The sequence shown here is derived from an EMBL/GenBank/DDBJ whole genome shotgun (WGS) entry which is preliminary data.</text>
</comment>
<evidence type="ECO:0000256" key="1">
    <source>
        <dbReference type="SAM" id="MobiDB-lite"/>
    </source>
</evidence>
<feature type="compositionally biased region" description="Basic residues" evidence="1">
    <location>
        <begin position="513"/>
        <end position="523"/>
    </location>
</feature>
<keyword evidence="3" id="KW-1185">Reference proteome</keyword>
<feature type="compositionally biased region" description="Basic and acidic residues" evidence="1">
    <location>
        <begin position="502"/>
        <end position="512"/>
    </location>
</feature>
<dbReference type="PANTHER" id="PTHR42105">
    <property type="entry name" value="DIM2-ASSOCIATED PROTEIN 1"/>
    <property type="match status" value="1"/>
</dbReference>
<feature type="compositionally biased region" description="Polar residues" evidence="1">
    <location>
        <begin position="791"/>
        <end position="809"/>
    </location>
</feature>
<feature type="compositionally biased region" description="Basic and acidic residues" evidence="1">
    <location>
        <begin position="633"/>
        <end position="642"/>
    </location>
</feature>
<evidence type="ECO:0008006" key="4">
    <source>
        <dbReference type="Google" id="ProtNLM"/>
    </source>
</evidence>
<gene>
    <name evidence="2" type="ORF">UCRPC4_g06683</name>
</gene>
<feature type="compositionally biased region" description="Basic and acidic residues" evidence="1">
    <location>
        <begin position="760"/>
        <end position="772"/>
    </location>
</feature>
<feature type="compositionally biased region" description="Polar residues" evidence="1">
    <location>
        <begin position="14"/>
        <end position="24"/>
    </location>
</feature>
<dbReference type="Proteomes" id="UP000053317">
    <property type="component" value="Unassembled WGS sequence"/>
</dbReference>